<sequence length="64" mass="7197">GKEMIAFDNQTPGYKSGLIPMDFPRLPAFWGPKIMSFKGDRILLIGPPEGKETPEIYLLSLDMK</sequence>
<accession>X1GXB6</accession>
<dbReference type="AlphaFoldDB" id="X1GXB6"/>
<reference evidence="1" key="1">
    <citation type="journal article" date="2014" name="Front. Microbiol.">
        <title>High frequency of phylogenetically diverse reductive dehalogenase-homologous genes in deep subseafloor sedimentary metagenomes.</title>
        <authorList>
            <person name="Kawai M."/>
            <person name="Futagami T."/>
            <person name="Toyoda A."/>
            <person name="Takaki Y."/>
            <person name="Nishi S."/>
            <person name="Hori S."/>
            <person name="Arai W."/>
            <person name="Tsubouchi T."/>
            <person name="Morono Y."/>
            <person name="Uchiyama I."/>
            <person name="Ito T."/>
            <person name="Fujiyama A."/>
            <person name="Inagaki F."/>
            <person name="Takami H."/>
        </authorList>
    </citation>
    <scope>NUCLEOTIDE SEQUENCE</scope>
    <source>
        <strain evidence="1">Expedition CK06-06</strain>
    </source>
</reference>
<name>X1GXB6_9ZZZZ</name>
<gene>
    <name evidence="1" type="ORF">S03H2_35605</name>
</gene>
<proteinExistence type="predicted"/>
<evidence type="ECO:0000313" key="1">
    <source>
        <dbReference type="EMBL" id="GAH49455.1"/>
    </source>
</evidence>
<protein>
    <submittedName>
        <fullName evidence="1">Uncharacterized protein</fullName>
    </submittedName>
</protein>
<comment type="caution">
    <text evidence="1">The sequence shown here is derived from an EMBL/GenBank/DDBJ whole genome shotgun (WGS) entry which is preliminary data.</text>
</comment>
<dbReference type="EMBL" id="BARU01021795">
    <property type="protein sequence ID" value="GAH49455.1"/>
    <property type="molecule type" value="Genomic_DNA"/>
</dbReference>
<feature type="non-terminal residue" evidence="1">
    <location>
        <position position="1"/>
    </location>
</feature>
<organism evidence="1">
    <name type="scientific">marine sediment metagenome</name>
    <dbReference type="NCBI Taxonomy" id="412755"/>
    <lineage>
        <taxon>unclassified sequences</taxon>
        <taxon>metagenomes</taxon>
        <taxon>ecological metagenomes</taxon>
    </lineage>
</organism>